<dbReference type="Proteomes" id="UP000271162">
    <property type="component" value="Unassembled WGS sequence"/>
</dbReference>
<reference evidence="3" key="1">
    <citation type="submission" date="2016-04" db="UniProtKB">
        <authorList>
            <consortium name="WormBaseParasite"/>
        </authorList>
    </citation>
    <scope>IDENTIFICATION</scope>
</reference>
<organism evidence="3">
    <name type="scientific">Nippostrongylus brasiliensis</name>
    <name type="common">Rat hookworm</name>
    <dbReference type="NCBI Taxonomy" id="27835"/>
    <lineage>
        <taxon>Eukaryota</taxon>
        <taxon>Metazoa</taxon>
        <taxon>Ecdysozoa</taxon>
        <taxon>Nematoda</taxon>
        <taxon>Chromadorea</taxon>
        <taxon>Rhabditida</taxon>
        <taxon>Rhabditina</taxon>
        <taxon>Rhabditomorpha</taxon>
        <taxon>Strongyloidea</taxon>
        <taxon>Heligmosomidae</taxon>
        <taxon>Nippostrongylus</taxon>
    </lineage>
</organism>
<evidence type="ECO:0000313" key="2">
    <source>
        <dbReference type="Proteomes" id="UP000271162"/>
    </source>
</evidence>
<proteinExistence type="predicted"/>
<dbReference type="EMBL" id="UYSL01020058">
    <property type="protein sequence ID" value="VDL72436.1"/>
    <property type="molecule type" value="Genomic_DNA"/>
</dbReference>
<evidence type="ECO:0000313" key="3">
    <source>
        <dbReference type="WBParaSite" id="NBR_0000884601-mRNA-1"/>
    </source>
</evidence>
<keyword evidence="2" id="KW-1185">Reference proteome</keyword>
<accession>A0A158QYQ4</accession>
<sequence>MKCRCGSEPVPSWIFVEAEAAAARLRLSANQKPAALQDGARLLLKELILREPGRGYRNFRLLSQLAWLLTWSSTMLYDTYTLLVKLSDIDLRERNQRKGDVLLAEVNVLDGGYMKIVYSYAFSTGNKSITESLLHTDKSNRPKELSTEFDDSNRDRTYRLRINTTAHCTSSTSSNKLLSGIEQFYRQPTESEGWPVFADQLWVANAG</sequence>
<name>A0A158QYQ4_NIPBR</name>
<protein>
    <submittedName>
        <fullName evidence="1 3">Uncharacterized protein</fullName>
    </submittedName>
</protein>
<dbReference type="AlphaFoldDB" id="A0A158QYQ4"/>
<evidence type="ECO:0000313" key="1">
    <source>
        <dbReference type="EMBL" id="VDL72436.1"/>
    </source>
</evidence>
<dbReference type="WBParaSite" id="NBR_0000884601-mRNA-1">
    <property type="protein sequence ID" value="NBR_0000884601-mRNA-1"/>
    <property type="gene ID" value="NBR_0000884601"/>
</dbReference>
<gene>
    <name evidence="1" type="ORF">NBR_LOCUS8847</name>
</gene>
<reference evidence="1 2" key="2">
    <citation type="submission" date="2018-11" db="EMBL/GenBank/DDBJ databases">
        <authorList>
            <consortium name="Pathogen Informatics"/>
        </authorList>
    </citation>
    <scope>NUCLEOTIDE SEQUENCE [LARGE SCALE GENOMIC DNA]</scope>
</reference>